<evidence type="ECO:0000313" key="3">
    <source>
        <dbReference type="Proteomes" id="UP000801864"/>
    </source>
</evidence>
<feature type="region of interest" description="Disordered" evidence="1">
    <location>
        <begin position="45"/>
        <end position="94"/>
    </location>
</feature>
<accession>A0A9P5CGY7</accession>
<sequence length="111" mass="11884">MSEVHAPTRTPKIRLNSVFTNPIHRLNSSSGCIGNTSILLFHPSSTPNPSALPPSNSLASSAQGGLIRLRSHSTRPSGVKTRPRRAPAEAAEFPRADVPPAPIIICREDSR</sequence>
<dbReference type="Proteomes" id="UP000801864">
    <property type="component" value="Unassembled WGS sequence"/>
</dbReference>
<feature type="compositionally biased region" description="Low complexity" evidence="1">
    <location>
        <begin position="45"/>
        <end position="62"/>
    </location>
</feature>
<comment type="caution">
    <text evidence="2">The sequence shown here is derived from an EMBL/GenBank/DDBJ whole genome shotgun (WGS) entry which is preliminary data.</text>
</comment>
<proteinExistence type="predicted"/>
<dbReference type="EMBL" id="QLNT01000005">
    <property type="protein sequence ID" value="KAF3074013.1"/>
    <property type="molecule type" value="Genomic_DNA"/>
</dbReference>
<evidence type="ECO:0000256" key="1">
    <source>
        <dbReference type="SAM" id="MobiDB-lite"/>
    </source>
</evidence>
<name>A0A9P5CGY7_9HYPO</name>
<dbReference type="AlphaFoldDB" id="A0A9P5CGY7"/>
<reference evidence="2 3" key="1">
    <citation type="submission" date="2018-06" db="EMBL/GenBank/DDBJ databases">
        <title>Genome analysis of cellulolytic fungus Trichoderma lentiforme CFAM-422.</title>
        <authorList>
            <person name="Steindorff A.S."/>
            <person name="Formighieri E.F."/>
            <person name="Midorikawa G.E.O."/>
            <person name="Tamietti M.S."/>
            <person name="Ramos E.Z."/>
            <person name="Silva A.S."/>
            <person name="Bon E.P.S."/>
            <person name="Mendes T.D."/>
            <person name="Damaso M.C.T."/>
            <person name="Favaro L.C.L."/>
        </authorList>
    </citation>
    <scope>NUCLEOTIDE SEQUENCE [LARGE SCALE GENOMIC DNA]</scope>
    <source>
        <strain evidence="2 3">CFAM-422</strain>
    </source>
</reference>
<protein>
    <submittedName>
        <fullName evidence="2">Uncharacterized protein</fullName>
    </submittedName>
</protein>
<keyword evidence="3" id="KW-1185">Reference proteome</keyword>
<gene>
    <name evidence="2" type="ORF">CFAM422_003691</name>
</gene>
<organism evidence="2 3">
    <name type="scientific">Trichoderma lentiforme</name>
    <dbReference type="NCBI Taxonomy" id="1567552"/>
    <lineage>
        <taxon>Eukaryota</taxon>
        <taxon>Fungi</taxon>
        <taxon>Dikarya</taxon>
        <taxon>Ascomycota</taxon>
        <taxon>Pezizomycotina</taxon>
        <taxon>Sordariomycetes</taxon>
        <taxon>Hypocreomycetidae</taxon>
        <taxon>Hypocreales</taxon>
        <taxon>Hypocreaceae</taxon>
        <taxon>Trichoderma</taxon>
    </lineage>
</organism>
<evidence type="ECO:0000313" key="2">
    <source>
        <dbReference type="EMBL" id="KAF3074013.1"/>
    </source>
</evidence>